<dbReference type="Proteomes" id="UP001551210">
    <property type="component" value="Unassembled WGS sequence"/>
</dbReference>
<comment type="caution">
    <text evidence="2">The sequence shown here is derived from an EMBL/GenBank/DDBJ whole genome shotgun (WGS) entry which is preliminary data.</text>
</comment>
<protein>
    <recommendedName>
        <fullName evidence="4">Secreted protein</fullName>
    </recommendedName>
</protein>
<keyword evidence="1" id="KW-0732">Signal</keyword>
<dbReference type="EMBL" id="JBEZAM010000048">
    <property type="protein sequence ID" value="MEU7296736.1"/>
    <property type="molecule type" value="Genomic_DNA"/>
</dbReference>
<evidence type="ECO:0000256" key="1">
    <source>
        <dbReference type="SAM" id="SignalP"/>
    </source>
</evidence>
<dbReference type="RefSeq" id="WP_359213138.1">
    <property type="nucleotide sequence ID" value="NZ_JBEZAM010000048.1"/>
</dbReference>
<keyword evidence="3" id="KW-1185">Reference proteome</keyword>
<sequence length="162" mass="16497">MRNTTRRSGRRLFSVAGTLALSATALLAGGGAAGAATESRTASVGIQSATLGWTCTGPSYNRKFAFTVNSTTGVPAGSTWKFTVSKASYQGLQVNSDSAYVPSASGSNVQVDLSAPSGIPAGTTVTLQPLYYLVPTSGYNTLTLSGYGGSVSYAMSTSNRPC</sequence>
<reference evidence="2 3" key="1">
    <citation type="submission" date="2024-06" db="EMBL/GenBank/DDBJ databases">
        <title>The Natural Products Discovery Center: Release of the First 8490 Sequenced Strains for Exploring Actinobacteria Biosynthetic Diversity.</title>
        <authorList>
            <person name="Kalkreuter E."/>
            <person name="Kautsar S.A."/>
            <person name="Yang D."/>
            <person name="Bader C.D."/>
            <person name="Teijaro C.N."/>
            <person name="Fluegel L."/>
            <person name="Davis C.M."/>
            <person name="Simpson J.R."/>
            <person name="Lauterbach L."/>
            <person name="Steele A.D."/>
            <person name="Gui C."/>
            <person name="Meng S."/>
            <person name="Li G."/>
            <person name="Viehrig K."/>
            <person name="Ye F."/>
            <person name="Su P."/>
            <person name="Kiefer A.F."/>
            <person name="Nichols A."/>
            <person name="Cepeda A.J."/>
            <person name="Yan W."/>
            <person name="Fan B."/>
            <person name="Jiang Y."/>
            <person name="Adhikari A."/>
            <person name="Zheng C.-J."/>
            <person name="Schuster L."/>
            <person name="Cowan T.M."/>
            <person name="Smanski M.J."/>
            <person name="Chevrette M.G."/>
            <person name="De Carvalho L.P.S."/>
            <person name="Shen B."/>
        </authorList>
    </citation>
    <scope>NUCLEOTIDE SEQUENCE [LARGE SCALE GENOMIC DNA]</scope>
    <source>
        <strain evidence="2 3">NPDC045705</strain>
    </source>
</reference>
<feature type="chain" id="PRO_5046908208" description="Secreted protein" evidence="1">
    <location>
        <begin position="29"/>
        <end position="162"/>
    </location>
</feature>
<accession>A0ABV3D4E4</accession>
<evidence type="ECO:0000313" key="2">
    <source>
        <dbReference type="EMBL" id="MEU7296736.1"/>
    </source>
</evidence>
<gene>
    <name evidence="2" type="ORF">AB0A76_26595</name>
</gene>
<evidence type="ECO:0008006" key="4">
    <source>
        <dbReference type="Google" id="ProtNLM"/>
    </source>
</evidence>
<name>A0ABV3D4E4_STREX</name>
<evidence type="ECO:0000313" key="3">
    <source>
        <dbReference type="Proteomes" id="UP001551210"/>
    </source>
</evidence>
<proteinExistence type="predicted"/>
<feature type="signal peptide" evidence="1">
    <location>
        <begin position="1"/>
        <end position="28"/>
    </location>
</feature>
<organism evidence="2 3">
    <name type="scientific">Streptomyces exfoliatus</name>
    <name type="common">Streptomyces hydrogenans</name>
    <dbReference type="NCBI Taxonomy" id="1905"/>
    <lineage>
        <taxon>Bacteria</taxon>
        <taxon>Bacillati</taxon>
        <taxon>Actinomycetota</taxon>
        <taxon>Actinomycetes</taxon>
        <taxon>Kitasatosporales</taxon>
        <taxon>Streptomycetaceae</taxon>
        <taxon>Streptomyces</taxon>
    </lineage>
</organism>